<evidence type="ECO:0000256" key="3">
    <source>
        <dbReference type="ARBA" id="ARBA00023004"/>
    </source>
</evidence>
<proteinExistence type="predicted"/>
<organism evidence="7 8">
    <name type="scientific">Allohahella marinimesophila</name>
    <dbReference type="NCBI Taxonomy" id="1054972"/>
    <lineage>
        <taxon>Bacteria</taxon>
        <taxon>Pseudomonadati</taxon>
        <taxon>Pseudomonadota</taxon>
        <taxon>Gammaproteobacteria</taxon>
        <taxon>Oceanospirillales</taxon>
        <taxon>Hahellaceae</taxon>
        <taxon>Allohahella</taxon>
    </lineage>
</organism>
<protein>
    <submittedName>
        <fullName evidence="7">Di-heme oxidoredictase family protein</fullName>
    </submittedName>
</protein>
<keyword evidence="2 4" id="KW-0479">Metal-binding</keyword>
<keyword evidence="5" id="KW-0732">Signal</keyword>
<dbReference type="Pfam" id="PF06537">
    <property type="entry name" value="DHOR"/>
    <property type="match status" value="2"/>
</dbReference>
<dbReference type="Proteomes" id="UP001501337">
    <property type="component" value="Unassembled WGS sequence"/>
</dbReference>
<dbReference type="SUPFAM" id="SSF46626">
    <property type="entry name" value="Cytochrome c"/>
    <property type="match status" value="1"/>
</dbReference>
<evidence type="ECO:0000256" key="5">
    <source>
        <dbReference type="SAM" id="SignalP"/>
    </source>
</evidence>
<gene>
    <name evidence="7" type="ORF">GCM10022278_21580</name>
</gene>
<evidence type="ECO:0000256" key="4">
    <source>
        <dbReference type="PROSITE-ProRule" id="PRU00433"/>
    </source>
</evidence>
<dbReference type="PIRSF" id="PIRSF028099">
    <property type="entry name" value="DUF1111"/>
    <property type="match status" value="1"/>
</dbReference>
<accession>A0ABP7PCM6</accession>
<dbReference type="PANTHER" id="PTHR30600">
    <property type="entry name" value="CYTOCHROME C PEROXIDASE-RELATED"/>
    <property type="match status" value="1"/>
</dbReference>
<dbReference type="InterPro" id="IPR009056">
    <property type="entry name" value="Cyt_c-like_dom"/>
</dbReference>
<evidence type="ECO:0000259" key="6">
    <source>
        <dbReference type="PROSITE" id="PS51007"/>
    </source>
</evidence>
<feature type="signal peptide" evidence="5">
    <location>
        <begin position="1"/>
        <end position="25"/>
    </location>
</feature>
<evidence type="ECO:0000256" key="1">
    <source>
        <dbReference type="ARBA" id="ARBA00022617"/>
    </source>
</evidence>
<keyword evidence="3 4" id="KW-0408">Iron</keyword>
<evidence type="ECO:0000313" key="8">
    <source>
        <dbReference type="Proteomes" id="UP001501337"/>
    </source>
</evidence>
<dbReference type="InterPro" id="IPR010538">
    <property type="entry name" value="DHOR"/>
</dbReference>
<keyword evidence="1 4" id="KW-0349">Heme</keyword>
<evidence type="ECO:0000313" key="7">
    <source>
        <dbReference type="EMBL" id="GAA3963456.1"/>
    </source>
</evidence>
<dbReference type="PANTHER" id="PTHR30600:SF4">
    <property type="entry name" value="CYTOCHROME C DOMAIN-CONTAINING PROTEIN"/>
    <property type="match status" value="1"/>
</dbReference>
<evidence type="ECO:0000256" key="2">
    <source>
        <dbReference type="ARBA" id="ARBA00022723"/>
    </source>
</evidence>
<sequence length="521" mass="56168">MLTRTTLVATWLVAAVLMASGYAAAGQATKAPASHEAPLLWRDDLSPGDRERVAKILKSDPAAVEPFENMPAGKATFTGTLDTNAFSHFPPSLSFEDEQRFKIGNGLFRKIWVSSPASTQASDGLGPLFNARACQQCHVKDGRGRPPLADEPMLSMLMKAVISDGAGVRPDPDLGEQIQNFSVAGVPAEAETDIRYTSTFVTVNAGSGKTKQVELLKPSYQLRALHENDEAAGLENPDRILGPRVAPQMIGLGLLQAIHVGDLEVLADEEDADGDGISGRIHHLPQPTVENQQAPGPLVGRFGWKATTANIRQQSADAFFNDMGLSTSLRPGPWGDCTVGQVICRSAPHGVGSYGDIQELHEVSDEALDLVEFYSANLAVPQRRDVDEPVVLEGKQLFHAAGCASCHTPKFVTSRHASQGDYQFQLIWPYTDLLLHDMGPELADNIPVGAASGSEWRTAPLWGIGLTEMVNGHTRYLHDGRARNLLEAILWHGGEAAAARDRVAAMEPAQRSALVRFVESL</sequence>
<dbReference type="EMBL" id="BAABBO010000009">
    <property type="protein sequence ID" value="GAA3963456.1"/>
    <property type="molecule type" value="Genomic_DNA"/>
</dbReference>
<feature type="domain" description="Cytochrome c" evidence="6">
    <location>
        <begin position="389"/>
        <end position="521"/>
    </location>
</feature>
<dbReference type="InterPro" id="IPR036909">
    <property type="entry name" value="Cyt_c-like_dom_sf"/>
</dbReference>
<dbReference type="InterPro" id="IPR051395">
    <property type="entry name" value="Cytochrome_c_Peroxidase/MauG"/>
</dbReference>
<keyword evidence="8" id="KW-1185">Reference proteome</keyword>
<name>A0ABP7PCM6_9GAMM</name>
<dbReference type="PROSITE" id="PS51007">
    <property type="entry name" value="CYTC"/>
    <property type="match status" value="1"/>
</dbReference>
<reference evidence="8" key="1">
    <citation type="journal article" date="2019" name="Int. J. Syst. Evol. Microbiol.">
        <title>The Global Catalogue of Microorganisms (GCM) 10K type strain sequencing project: providing services to taxonomists for standard genome sequencing and annotation.</title>
        <authorList>
            <consortium name="The Broad Institute Genomics Platform"/>
            <consortium name="The Broad Institute Genome Sequencing Center for Infectious Disease"/>
            <person name="Wu L."/>
            <person name="Ma J."/>
        </authorList>
    </citation>
    <scope>NUCLEOTIDE SEQUENCE [LARGE SCALE GENOMIC DNA]</scope>
    <source>
        <strain evidence="8">JCM 17555</strain>
    </source>
</reference>
<feature type="chain" id="PRO_5047205549" evidence="5">
    <location>
        <begin position="26"/>
        <end position="521"/>
    </location>
</feature>
<dbReference type="Gene3D" id="1.10.760.10">
    <property type="entry name" value="Cytochrome c-like domain"/>
    <property type="match status" value="1"/>
</dbReference>
<comment type="caution">
    <text evidence="7">The sequence shown here is derived from an EMBL/GenBank/DDBJ whole genome shotgun (WGS) entry which is preliminary data.</text>
</comment>